<evidence type="ECO:0000313" key="3">
    <source>
        <dbReference type="EMBL" id="CAD8265164.1"/>
    </source>
</evidence>
<dbReference type="InterPro" id="IPR040858">
    <property type="entry name" value="Raf1_C"/>
</dbReference>
<name>A0A7R9YFY1_9STRA</name>
<evidence type="ECO:0000256" key="1">
    <source>
        <dbReference type="SAM" id="SignalP"/>
    </source>
</evidence>
<organism evidence="3">
    <name type="scientific">Pinguiococcus pyrenoidosus</name>
    <dbReference type="NCBI Taxonomy" id="172671"/>
    <lineage>
        <taxon>Eukaryota</taxon>
        <taxon>Sar</taxon>
        <taxon>Stramenopiles</taxon>
        <taxon>Ochrophyta</taxon>
        <taxon>Pinguiophyceae</taxon>
        <taxon>Pinguiochrysidales</taxon>
        <taxon>Pinguiochrysidaceae</taxon>
        <taxon>Pinguiococcus</taxon>
    </lineage>
</organism>
<keyword evidence="1" id="KW-0732">Signal</keyword>
<dbReference type="Pfam" id="PF18087">
    <property type="entry name" value="RuBisCo_chap_C"/>
    <property type="match status" value="1"/>
</dbReference>
<reference evidence="3" key="1">
    <citation type="submission" date="2021-01" db="EMBL/GenBank/DDBJ databases">
        <authorList>
            <person name="Corre E."/>
            <person name="Pelletier E."/>
            <person name="Niang G."/>
            <person name="Scheremetjew M."/>
            <person name="Finn R."/>
            <person name="Kale V."/>
            <person name="Holt S."/>
            <person name="Cochrane G."/>
            <person name="Meng A."/>
            <person name="Brown T."/>
            <person name="Cohen L."/>
        </authorList>
    </citation>
    <scope>NUCLEOTIDE SEQUENCE</scope>
    <source>
        <strain evidence="3">CCMP2078</strain>
    </source>
</reference>
<sequence length="219" mass="23790">MTRTLRFGILALAFGLSEGFRLVPQPRRALSLAALGAYSQNYKPVPEGLHGTGSRFLPLQQMQGSDYLPRIVRICGTYPGLSVDELTAAEGVPPVENGNWVYDFMGEEASAMGVVAIPGCRAVNEAKDPVALIASAKSLGVQLLEEAECVVVVDRQDVEFDSRKFYAFSAPDSGLISICWRPQPPAGWPIVGRVVYVMVPFLQYMAASKTGFVEIDDDM</sequence>
<protein>
    <recommendedName>
        <fullName evidence="2">Rubisco accumulation factor 1 C-terminal domain-containing protein</fullName>
    </recommendedName>
</protein>
<feature type="chain" id="PRO_5031175307" description="Rubisco accumulation factor 1 C-terminal domain-containing protein" evidence="1">
    <location>
        <begin position="20"/>
        <end position="219"/>
    </location>
</feature>
<accession>A0A7R9YFY1</accession>
<dbReference type="AlphaFoldDB" id="A0A7R9YFY1"/>
<feature type="signal peptide" evidence="1">
    <location>
        <begin position="1"/>
        <end position="19"/>
    </location>
</feature>
<evidence type="ECO:0000259" key="2">
    <source>
        <dbReference type="Pfam" id="PF18087"/>
    </source>
</evidence>
<feature type="domain" description="Rubisco accumulation factor 1 C-terminal" evidence="2">
    <location>
        <begin position="57"/>
        <end position="200"/>
    </location>
</feature>
<gene>
    <name evidence="3" type="ORF">PPYR1160_LOCUS14667</name>
</gene>
<dbReference type="EMBL" id="HBEA01019322">
    <property type="protein sequence ID" value="CAD8265164.1"/>
    <property type="molecule type" value="Transcribed_RNA"/>
</dbReference>
<proteinExistence type="predicted"/>